<keyword evidence="1" id="KW-0472">Membrane</keyword>
<accession>A0A344UAI8</accession>
<dbReference type="OrthoDB" id="3873412at2"/>
<dbReference type="Proteomes" id="UP000252004">
    <property type="component" value="Plasmid unnamed1"/>
</dbReference>
<evidence type="ECO:0008006" key="4">
    <source>
        <dbReference type="Google" id="ProtNLM"/>
    </source>
</evidence>
<reference evidence="2 3" key="1">
    <citation type="submission" date="2018-01" db="EMBL/GenBank/DDBJ databases">
        <title>Draft genome Sequence of streptomyces globosus LZH-48.</title>
        <authorList>
            <person name="Ran K."/>
            <person name="Li Z."/>
            <person name="Wei S."/>
            <person name="Dong R."/>
        </authorList>
    </citation>
    <scope>NUCLEOTIDE SEQUENCE [LARGE SCALE GENOMIC DNA]</scope>
    <source>
        <strain evidence="2 3">LZH-48</strain>
        <plasmid evidence="2 3">unnamed1</plasmid>
    </source>
</reference>
<organism evidence="2 3">
    <name type="scientific">Streptomyces globosus</name>
    <dbReference type="NCBI Taxonomy" id="68209"/>
    <lineage>
        <taxon>Bacteria</taxon>
        <taxon>Bacillati</taxon>
        <taxon>Actinomycetota</taxon>
        <taxon>Actinomycetes</taxon>
        <taxon>Kitasatosporales</taxon>
        <taxon>Streptomycetaceae</taxon>
        <taxon>Streptomyces</taxon>
    </lineage>
</organism>
<sequence length="63" mass="6454">MALTISLVFFAGFLVVVLVRTGYLRLWPALAAVLFGFSLASTGIAPAINGAISGIAGWISTLG</sequence>
<dbReference type="RefSeq" id="WP_114059073.1">
    <property type="nucleotide sequence ID" value="NZ_CP030863.1"/>
</dbReference>
<dbReference type="AlphaFoldDB" id="A0A344UAI8"/>
<feature type="transmembrane region" description="Helical" evidence="1">
    <location>
        <begin position="29"/>
        <end position="59"/>
    </location>
</feature>
<gene>
    <name evidence="2" type="ORF">C0216_30865</name>
</gene>
<proteinExistence type="predicted"/>
<dbReference type="KEGG" id="sgz:C0216_30865"/>
<evidence type="ECO:0000313" key="2">
    <source>
        <dbReference type="EMBL" id="AXE27909.1"/>
    </source>
</evidence>
<keyword evidence="1" id="KW-1133">Transmembrane helix</keyword>
<dbReference type="EMBL" id="CP030863">
    <property type="protein sequence ID" value="AXE27909.1"/>
    <property type="molecule type" value="Genomic_DNA"/>
</dbReference>
<evidence type="ECO:0000313" key="3">
    <source>
        <dbReference type="Proteomes" id="UP000252004"/>
    </source>
</evidence>
<keyword evidence="2" id="KW-0614">Plasmid</keyword>
<protein>
    <recommendedName>
        <fullName evidence="4">DUF2304 domain-containing protein</fullName>
    </recommendedName>
</protein>
<keyword evidence="1" id="KW-0812">Transmembrane</keyword>
<evidence type="ECO:0000256" key="1">
    <source>
        <dbReference type="SAM" id="Phobius"/>
    </source>
</evidence>
<keyword evidence="3" id="KW-1185">Reference proteome</keyword>
<geneLocation type="plasmid" evidence="2 3">
    <name>unnamed1</name>
</geneLocation>
<name>A0A344UAI8_9ACTN</name>